<reference evidence="2 3" key="1">
    <citation type="submission" date="2022-09" db="EMBL/GenBank/DDBJ databases">
        <authorList>
            <person name="Palmer J.M."/>
        </authorList>
    </citation>
    <scope>NUCLEOTIDE SEQUENCE [LARGE SCALE GENOMIC DNA]</scope>
    <source>
        <strain evidence="2 3">DSM 7382</strain>
    </source>
</reference>
<dbReference type="AlphaFoldDB" id="A0AAW0G0X8"/>
<evidence type="ECO:0008006" key="4">
    <source>
        <dbReference type="Google" id="ProtNLM"/>
    </source>
</evidence>
<name>A0AAW0G0X8_9APHY</name>
<evidence type="ECO:0000313" key="2">
    <source>
        <dbReference type="EMBL" id="KAK7682690.1"/>
    </source>
</evidence>
<evidence type="ECO:0000256" key="1">
    <source>
        <dbReference type="SAM" id="MobiDB-lite"/>
    </source>
</evidence>
<protein>
    <recommendedName>
        <fullName evidence="4">Zn(2)-C6 fungal-type domain-containing protein</fullName>
    </recommendedName>
</protein>
<gene>
    <name evidence="2" type="ORF">QCA50_014073</name>
</gene>
<sequence>MNLHHFPPCDGPSRTASYPYADGDELSTPSYTDFNISSDSSLAFALGRNMYACNLSTKAKVPLALVSSPLDNQAIISYGINGSTNSSVFSLQNDNECRGAIKRPSVPSLATVTSDPLRFDTIPSSLVGHGPCFATTHPLPTSINLDSGARGTVSSPYVRLPLTLSIISRDTCDIPESLPATAVNQRNSSGSSGTVSASYNQTQQKQASPIPPGTKQSSITKKEPILACFYCRGRKISCKPQAHSSSGRTCQ</sequence>
<feature type="region of interest" description="Disordered" evidence="1">
    <location>
        <begin position="180"/>
        <end position="218"/>
    </location>
</feature>
<proteinExistence type="predicted"/>
<comment type="caution">
    <text evidence="2">The sequence shown here is derived from an EMBL/GenBank/DDBJ whole genome shotgun (WGS) entry which is preliminary data.</text>
</comment>
<organism evidence="2 3">
    <name type="scientific">Cerrena zonata</name>
    <dbReference type="NCBI Taxonomy" id="2478898"/>
    <lineage>
        <taxon>Eukaryota</taxon>
        <taxon>Fungi</taxon>
        <taxon>Dikarya</taxon>
        <taxon>Basidiomycota</taxon>
        <taxon>Agaricomycotina</taxon>
        <taxon>Agaricomycetes</taxon>
        <taxon>Polyporales</taxon>
        <taxon>Cerrenaceae</taxon>
        <taxon>Cerrena</taxon>
    </lineage>
</organism>
<dbReference type="Proteomes" id="UP001385951">
    <property type="component" value="Unassembled WGS sequence"/>
</dbReference>
<accession>A0AAW0G0X8</accession>
<feature type="compositionally biased region" description="Low complexity" evidence="1">
    <location>
        <begin position="188"/>
        <end position="198"/>
    </location>
</feature>
<evidence type="ECO:0000313" key="3">
    <source>
        <dbReference type="Proteomes" id="UP001385951"/>
    </source>
</evidence>
<keyword evidence="3" id="KW-1185">Reference proteome</keyword>
<dbReference type="EMBL" id="JASBNA010000034">
    <property type="protein sequence ID" value="KAK7682690.1"/>
    <property type="molecule type" value="Genomic_DNA"/>
</dbReference>